<dbReference type="GO" id="GO:0016020">
    <property type="term" value="C:membrane"/>
    <property type="evidence" value="ECO:0007669"/>
    <property type="project" value="InterPro"/>
</dbReference>
<keyword evidence="6" id="KW-1185">Reference proteome</keyword>
<organism evidence="5 6">
    <name type="scientific">Pseudobacteroides cellulosolvens ATCC 35603 = DSM 2933</name>
    <dbReference type="NCBI Taxonomy" id="398512"/>
    <lineage>
        <taxon>Bacteria</taxon>
        <taxon>Bacillati</taxon>
        <taxon>Bacillota</taxon>
        <taxon>Clostridia</taxon>
        <taxon>Eubacteriales</taxon>
        <taxon>Oscillospiraceae</taxon>
        <taxon>Pseudobacteroides</taxon>
    </lineage>
</organism>
<reference evidence="6" key="1">
    <citation type="submission" date="2015-07" db="EMBL/GenBank/DDBJ databases">
        <title>Near-Complete Genome Sequence of the Cellulolytic Bacterium Bacteroides (Pseudobacteroides) cellulosolvens ATCC 35603.</title>
        <authorList>
            <person name="Dassa B."/>
            <person name="Utturkar S.M."/>
            <person name="Klingeman D.M."/>
            <person name="Hurt R.A."/>
            <person name="Keller M."/>
            <person name="Xu J."/>
            <person name="Reddy Y.H.K."/>
            <person name="Borovok I."/>
            <person name="Grinberg I.R."/>
            <person name="Lamed R."/>
            <person name="Zhivin O."/>
            <person name="Bayer E.A."/>
            <person name="Brown S.D."/>
        </authorList>
    </citation>
    <scope>NUCLEOTIDE SEQUENCE [LARGE SCALE GENOMIC DNA]</scope>
    <source>
        <strain evidence="6">DSM 2933</strain>
    </source>
</reference>
<evidence type="ECO:0000313" key="6">
    <source>
        <dbReference type="Proteomes" id="UP000036923"/>
    </source>
</evidence>
<dbReference type="PANTHER" id="PTHR22550">
    <property type="entry name" value="SPORE GERMINATION PROTEIN"/>
    <property type="match status" value="1"/>
</dbReference>
<evidence type="ECO:0000313" key="5">
    <source>
        <dbReference type="EMBL" id="KNY28825.1"/>
    </source>
</evidence>
<dbReference type="OrthoDB" id="9772630at2"/>
<keyword evidence="4" id="KW-0812">Transmembrane</keyword>
<dbReference type="RefSeq" id="WP_036936155.1">
    <property type="nucleotide sequence ID" value="NZ_JQKC01000002.1"/>
</dbReference>
<feature type="transmembrane region" description="Helical" evidence="4">
    <location>
        <begin position="445"/>
        <end position="464"/>
    </location>
</feature>
<evidence type="ECO:0000256" key="3">
    <source>
        <dbReference type="SAM" id="MobiDB-lite"/>
    </source>
</evidence>
<feature type="transmembrane region" description="Helical" evidence="4">
    <location>
        <begin position="381"/>
        <end position="400"/>
    </location>
</feature>
<feature type="transmembrane region" description="Helical" evidence="4">
    <location>
        <begin position="470"/>
        <end position="488"/>
    </location>
</feature>
<name>A0A0L6JT08_9FIRM</name>
<keyword evidence="2 4" id="KW-0472">Membrane</keyword>
<protein>
    <submittedName>
        <fullName evidence="5">GerA spore germination protein</fullName>
    </submittedName>
</protein>
<evidence type="ECO:0000256" key="1">
    <source>
        <dbReference type="ARBA" id="ARBA00005278"/>
    </source>
</evidence>
<dbReference type="PANTHER" id="PTHR22550:SF5">
    <property type="entry name" value="LEUCINE ZIPPER PROTEIN 4"/>
    <property type="match status" value="1"/>
</dbReference>
<dbReference type="eggNOG" id="COG0697">
    <property type="taxonomic scope" value="Bacteria"/>
</dbReference>
<dbReference type="Proteomes" id="UP000036923">
    <property type="component" value="Unassembled WGS sequence"/>
</dbReference>
<dbReference type="PIRSF" id="PIRSF005690">
    <property type="entry name" value="GerBA"/>
    <property type="match status" value="1"/>
</dbReference>
<accession>A0A0L6JT08</accession>
<dbReference type="InterPro" id="IPR050768">
    <property type="entry name" value="UPF0353/GerABKA_families"/>
</dbReference>
<dbReference type="AlphaFoldDB" id="A0A0L6JT08"/>
<feature type="region of interest" description="Disordered" evidence="3">
    <location>
        <begin position="569"/>
        <end position="593"/>
    </location>
</feature>
<feature type="compositionally biased region" description="Acidic residues" evidence="3">
    <location>
        <begin position="30"/>
        <end position="40"/>
    </location>
</feature>
<proteinExistence type="inferred from homology"/>
<feature type="region of interest" description="Disordered" evidence="3">
    <location>
        <begin position="30"/>
        <end position="50"/>
    </location>
</feature>
<feature type="transmembrane region" description="Helical" evidence="4">
    <location>
        <begin position="339"/>
        <end position="360"/>
    </location>
</feature>
<comment type="caution">
    <text evidence="5">The sequence shown here is derived from an EMBL/GenBank/DDBJ whole genome shotgun (WGS) entry which is preliminary data.</text>
</comment>
<evidence type="ECO:0000256" key="4">
    <source>
        <dbReference type="SAM" id="Phobius"/>
    </source>
</evidence>
<sequence>MQEIFRGIKNLFSYNESKSNKLDFELLETSNEDAKDESEIPSDNKQNATGEIKKYTLEQREQLKVPLSVSQWNEKNSEKKHAVNPQESQKGMLYSQLSENIQEIKHRFNMPKNKDIIIREFNIARKISACLVFLEGMVDKTVINQFILSQLMDTNNFTDFDGNCPIDYIERNVLSINQVFKTNKFSDIIMQVLSGVSTLLIDGCDECLLIESRGYEKRSVESPKTESVIRGSQEGFTENLRTNITLIRRIIKDSELITETVSIGKRSHTNCAILYIENITNSNLIKEVKRRLSGINIDFIDGDGMVEQLIEDNPFMLFPQVINTERPDRAASFLMEGQVVLITEGSPFAIALPVTFFGLYHTSEDSMVRWPYGTFLRLIRVIGITLSYLFPALYIATTLYHKEMIPTQLLAAIAQSRENVPFPAVVEILMMELAFELIREGGIRVPGVIGQTIGIVGALILGQAAVSAGLISPIMIIIVAVTGLGSFVTPSYSLSLGLRIARFVFTISGALAGFLGVAVALTVIGCIVCNMKSFGVPFFSPIAPKTKANPDIIIRQPLWNQKIRPDYLNQKNRKRQGDNPMGWKNGKGGNGKK</sequence>
<dbReference type="GO" id="GO:0009847">
    <property type="term" value="P:spore germination"/>
    <property type="evidence" value="ECO:0007669"/>
    <property type="project" value="InterPro"/>
</dbReference>
<dbReference type="InterPro" id="IPR004995">
    <property type="entry name" value="Spore_Ger"/>
</dbReference>
<dbReference type="EMBL" id="LGTC01000001">
    <property type="protein sequence ID" value="KNY28825.1"/>
    <property type="molecule type" value="Genomic_DNA"/>
</dbReference>
<keyword evidence="4" id="KW-1133">Transmembrane helix</keyword>
<comment type="similarity">
    <text evidence="1">Belongs to the GerABKA family.</text>
</comment>
<feature type="transmembrane region" description="Helical" evidence="4">
    <location>
        <begin position="500"/>
        <end position="524"/>
    </location>
</feature>
<dbReference type="STRING" id="398512.Bccel_4099"/>
<gene>
    <name evidence="5" type="ORF">Bccel_4099</name>
</gene>
<dbReference type="PATRIC" id="fig|398512.5.peg.4286"/>
<evidence type="ECO:0000256" key="2">
    <source>
        <dbReference type="ARBA" id="ARBA00023136"/>
    </source>
</evidence>
<dbReference type="Pfam" id="PF03323">
    <property type="entry name" value="GerA"/>
    <property type="match status" value="1"/>
</dbReference>